<protein>
    <recommendedName>
        <fullName evidence="3">HEAT repeat domain-containing protein</fullName>
    </recommendedName>
</protein>
<gene>
    <name evidence="1" type="ORF">E7V67_005805</name>
</gene>
<organism evidence="1 2">
    <name type="scientific">[Empedobacter] haloabium</name>
    <dbReference type="NCBI Taxonomy" id="592317"/>
    <lineage>
        <taxon>Bacteria</taxon>
        <taxon>Pseudomonadati</taxon>
        <taxon>Pseudomonadota</taxon>
        <taxon>Betaproteobacteria</taxon>
        <taxon>Burkholderiales</taxon>
        <taxon>Oxalobacteraceae</taxon>
        <taxon>Telluria group</taxon>
        <taxon>Telluria group incertae sedis</taxon>
    </lineage>
</organism>
<proteinExistence type="predicted"/>
<keyword evidence="2" id="KW-1185">Reference proteome</keyword>
<sequence length="206" mass="23248">MADFYGFFKQCNKERLDGLNECHFSAMSLQERARAFDFLMERARGSGGAESIHGLFVADASRAVEPVKALLRAGTLTQSGQIAAAWNLYCLQPDKALIDVFVKAMTGSDSRVREEAAYFVPDAYLTTELKFALQAMIVTEEERLPRIHAVNKLLACYGVTEDSVGRKVYRTIYRGLHSDDLVEKEKAFRTLDELFDCRDDSVNWII</sequence>
<evidence type="ECO:0000313" key="1">
    <source>
        <dbReference type="EMBL" id="WUR14619.1"/>
    </source>
</evidence>
<accession>A0ABZ1UPK1</accession>
<dbReference type="Proteomes" id="UP000321323">
    <property type="component" value="Chromosome"/>
</dbReference>
<evidence type="ECO:0008006" key="3">
    <source>
        <dbReference type="Google" id="ProtNLM"/>
    </source>
</evidence>
<name>A0ABZ1UPK1_9BURK</name>
<dbReference type="EMBL" id="CP136508">
    <property type="protein sequence ID" value="WUR14619.1"/>
    <property type="molecule type" value="Genomic_DNA"/>
</dbReference>
<evidence type="ECO:0000313" key="2">
    <source>
        <dbReference type="Proteomes" id="UP000321323"/>
    </source>
</evidence>
<reference evidence="1 2" key="1">
    <citation type="journal article" date="2019" name="Int. J. Syst. Evol. Microbiol.">
        <title>The Draft Whole-Genome Sequence of the Antibiotic Producer Empedobacter haloabium ATCC 31962 Provides Indications for Its Taxonomic Reclassification.</title>
        <authorList>
            <person name="Miess H."/>
            <person name="Arlt P."/>
            <person name="Apel A.K."/>
            <person name="Weber T."/>
            <person name="Nieselt K."/>
            <person name="Hanssen F."/>
            <person name="Czemmel S."/>
            <person name="Nahnsen S."/>
            <person name="Gross H."/>
        </authorList>
    </citation>
    <scope>NUCLEOTIDE SEQUENCE [LARGE SCALE GENOMIC DNA]</scope>
    <source>
        <strain evidence="1 2">ATCC 31962</strain>
    </source>
</reference>